<evidence type="ECO:0000313" key="3">
    <source>
        <dbReference type="EMBL" id="GEO93835.1"/>
    </source>
</evidence>
<feature type="compositionally biased region" description="Polar residues" evidence="1">
    <location>
        <begin position="39"/>
        <end position="49"/>
    </location>
</feature>
<dbReference type="EMBL" id="CP013254">
    <property type="protein sequence ID" value="ALU39280.1"/>
    <property type="molecule type" value="Genomic_DNA"/>
</dbReference>
<accession>A0A0U3HVF0</accession>
<dbReference type="AlphaFoldDB" id="A0A0U3HVF0"/>
<evidence type="ECO:0000313" key="4">
    <source>
        <dbReference type="Proteomes" id="UP000057181"/>
    </source>
</evidence>
<organism evidence="2 4">
    <name type="scientific">Kocuria flava</name>
    <dbReference type="NCBI Taxonomy" id="446860"/>
    <lineage>
        <taxon>Bacteria</taxon>
        <taxon>Bacillati</taxon>
        <taxon>Actinomycetota</taxon>
        <taxon>Actinomycetes</taxon>
        <taxon>Micrococcales</taxon>
        <taxon>Micrococcaceae</taxon>
        <taxon>Kocuria</taxon>
    </lineage>
</organism>
<keyword evidence="5" id="KW-1185">Reference proteome</keyword>
<dbReference type="STRING" id="446860.AS188_05390"/>
<name>A0A0U3HVF0_9MICC</name>
<gene>
    <name evidence="2" type="ORF">AS188_05390</name>
    <name evidence="3" type="ORF">KFL01_31410</name>
</gene>
<feature type="compositionally biased region" description="Basic and acidic residues" evidence="1">
    <location>
        <begin position="53"/>
        <end position="68"/>
    </location>
</feature>
<dbReference type="EMBL" id="BJZR01000208">
    <property type="protein sequence ID" value="GEO93835.1"/>
    <property type="molecule type" value="Genomic_DNA"/>
</dbReference>
<dbReference type="RefSeq" id="WP_058857991.1">
    <property type="nucleotide sequence ID" value="NZ_BJZR01000208.1"/>
</dbReference>
<evidence type="ECO:0000313" key="5">
    <source>
        <dbReference type="Proteomes" id="UP000321155"/>
    </source>
</evidence>
<reference evidence="2 4" key="1">
    <citation type="submission" date="2015-11" db="EMBL/GenBank/DDBJ databases">
        <title>Complete Genome Sequence of Kocuria flava strain HO-9041.</title>
        <authorList>
            <person name="Zhou M."/>
            <person name="Dai J."/>
        </authorList>
    </citation>
    <scope>NUCLEOTIDE SEQUENCE [LARGE SCALE GENOMIC DNA]</scope>
    <source>
        <strain evidence="2 4">HO-9041</strain>
    </source>
</reference>
<dbReference type="OrthoDB" id="4882961at2"/>
<reference evidence="3 5" key="2">
    <citation type="submission" date="2019-07" db="EMBL/GenBank/DDBJ databases">
        <title>Whole genome shotgun sequence of Kocuria flava NBRC 107626.</title>
        <authorList>
            <person name="Hosoyama A."/>
            <person name="Uohara A."/>
            <person name="Ohji S."/>
            <person name="Ichikawa N."/>
        </authorList>
    </citation>
    <scope>NUCLEOTIDE SEQUENCE [LARGE SCALE GENOMIC DNA]</scope>
    <source>
        <strain evidence="3 5">NBRC 107626</strain>
    </source>
</reference>
<proteinExistence type="predicted"/>
<evidence type="ECO:0008006" key="6">
    <source>
        <dbReference type="Google" id="ProtNLM"/>
    </source>
</evidence>
<dbReference type="Proteomes" id="UP000321155">
    <property type="component" value="Unassembled WGS sequence"/>
</dbReference>
<feature type="region of interest" description="Disordered" evidence="1">
    <location>
        <begin position="1"/>
        <end position="79"/>
    </location>
</feature>
<evidence type="ECO:0000256" key="1">
    <source>
        <dbReference type="SAM" id="MobiDB-lite"/>
    </source>
</evidence>
<protein>
    <recommendedName>
        <fullName evidence="6">Sugar ABC transporter ATPase</fullName>
    </recommendedName>
</protein>
<dbReference type="Proteomes" id="UP000057181">
    <property type="component" value="Chromosome"/>
</dbReference>
<evidence type="ECO:0000313" key="2">
    <source>
        <dbReference type="EMBL" id="ALU39280.1"/>
    </source>
</evidence>
<sequence>MNTTPASGDQLPDDPHLAEDIGSAPDTPAEDMAREPLPTGQTNAGQQVSGVREAGRPEHEITGKHQDPAEGGYQPPTSD</sequence>
<dbReference type="KEGG" id="kfv:AS188_05390"/>